<evidence type="ECO:0000256" key="8">
    <source>
        <dbReference type="ARBA" id="ARBA00023047"/>
    </source>
</evidence>
<keyword evidence="11" id="KW-0472">Membrane</keyword>
<evidence type="ECO:0000259" key="18">
    <source>
        <dbReference type="Pfam" id="PF10531"/>
    </source>
</evidence>
<dbReference type="Pfam" id="PF06251">
    <property type="entry name" value="Caps_syn_GfcC_C"/>
    <property type="match status" value="1"/>
</dbReference>
<evidence type="ECO:0000256" key="2">
    <source>
        <dbReference type="ARBA" id="ARBA00009450"/>
    </source>
</evidence>
<proteinExistence type="inferred from homology"/>
<evidence type="ECO:0000256" key="14">
    <source>
        <dbReference type="ARBA" id="ARBA00023288"/>
    </source>
</evidence>
<keyword evidence="4" id="KW-1134">Transmembrane beta strand</keyword>
<dbReference type="AlphaFoldDB" id="A0A7T5UHU3"/>
<evidence type="ECO:0000256" key="9">
    <source>
        <dbReference type="ARBA" id="ARBA00023065"/>
    </source>
</evidence>
<comment type="subcellular location">
    <subcellularLocation>
        <location evidence="1">Cell outer membrane</location>
        <topology evidence="1">Multi-pass membrane protein</topology>
    </subcellularLocation>
</comment>
<reference evidence="20 21" key="1">
    <citation type="submission" date="2020-07" db="EMBL/GenBank/DDBJ databases">
        <title>Huge and variable diversity of episymbiotic CPR bacteria and DPANN archaea in groundwater ecosystems.</title>
        <authorList>
            <person name="He C.Y."/>
            <person name="Keren R."/>
            <person name="Whittaker M."/>
            <person name="Farag I.F."/>
            <person name="Doudna J."/>
            <person name="Cate J.H.D."/>
            <person name="Banfield J.F."/>
        </authorList>
    </citation>
    <scope>NUCLEOTIDE SEQUENCE [LARGE SCALE GENOMIC DNA]</scope>
    <source>
        <strain evidence="20">NC_groundwater_70_Ag_B-0.1um_54_66</strain>
    </source>
</reference>
<evidence type="ECO:0000256" key="6">
    <source>
        <dbReference type="ARBA" id="ARBA00022692"/>
    </source>
</evidence>
<feature type="domain" description="SLBB" evidence="19">
    <location>
        <begin position="237"/>
        <end position="312"/>
    </location>
</feature>
<evidence type="ECO:0000259" key="16">
    <source>
        <dbReference type="Pfam" id="PF02563"/>
    </source>
</evidence>
<evidence type="ECO:0000256" key="7">
    <source>
        <dbReference type="ARBA" id="ARBA00022729"/>
    </source>
</evidence>
<dbReference type="InterPro" id="IPR054765">
    <property type="entry name" value="SLBB_dom"/>
</dbReference>
<feature type="domain" description="Soluble ligand binding" evidence="18">
    <location>
        <begin position="534"/>
        <end position="577"/>
    </location>
</feature>
<evidence type="ECO:0000256" key="4">
    <source>
        <dbReference type="ARBA" id="ARBA00022452"/>
    </source>
</evidence>
<evidence type="ECO:0000313" key="20">
    <source>
        <dbReference type="EMBL" id="QQG36790.1"/>
    </source>
</evidence>
<dbReference type="Gene3D" id="3.10.560.10">
    <property type="entry name" value="Outer membrane lipoprotein wza domain like"/>
    <property type="match status" value="4"/>
</dbReference>
<keyword evidence="3" id="KW-0813">Transport</keyword>
<evidence type="ECO:0000259" key="17">
    <source>
        <dbReference type="Pfam" id="PF06251"/>
    </source>
</evidence>
<evidence type="ECO:0000256" key="1">
    <source>
        <dbReference type="ARBA" id="ARBA00004571"/>
    </source>
</evidence>
<evidence type="ECO:0000256" key="3">
    <source>
        <dbReference type="ARBA" id="ARBA00022448"/>
    </source>
</evidence>
<keyword evidence="5" id="KW-0762">Sugar transport</keyword>
<dbReference type="GO" id="GO:0006811">
    <property type="term" value="P:monoatomic ion transport"/>
    <property type="evidence" value="ECO:0007669"/>
    <property type="project" value="UniProtKB-KW"/>
</dbReference>
<feature type="domain" description="Polysaccharide export protein N-terminal" evidence="16">
    <location>
        <begin position="158"/>
        <end position="229"/>
    </location>
</feature>
<dbReference type="PANTHER" id="PTHR33619:SF3">
    <property type="entry name" value="POLYSACCHARIDE EXPORT PROTEIN GFCE-RELATED"/>
    <property type="match status" value="1"/>
</dbReference>
<evidence type="ECO:0000256" key="12">
    <source>
        <dbReference type="ARBA" id="ARBA00023139"/>
    </source>
</evidence>
<keyword evidence="6" id="KW-0812">Transmembrane</keyword>
<feature type="chain" id="PRO_5032958166" evidence="15">
    <location>
        <begin position="23"/>
        <end position="865"/>
    </location>
</feature>
<dbReference type="EMBL" id="CP066681">
    <property type="protein sequence ID" value="QQG36790.1"/>
    <property type="molecule type" value="Genomic_DNA"/>
</dbReference>
<gene>
    <name evidence="20" type="ORF">HYS17_03170</name>
</gene>
<evidence type="ECO:0000259" key="19">
    <source>
        <dbReference type="Pfam" id="PF22461"/>
    </source>
</evidence>
<evidence type="ECO:0000256" key="10">
    <source>
        <dbReference type="ARBA" id="ARBA00023114"/>
    </source>
</evidence>
<dbReference type="PANTHER" id="PTHR33619">
    <property type="entry name" value="POLYSACCHARIDE EXPORT PROTEIN GFCE-RELATED"/>
    <property type="match status" value="1"/>
</dbReference>
<dbReference type="InterPro" id="IPR003715">
    <property type="entry name" value="Poly_export_N"/>
</dbReference>
<dbReference type="InterPro" id="IPR010425">
    <property type="entry name" value="Caps_synth_GfcC-like_C"/>
</dbReference>
<keyword evidence="8" id="KW-0625">Polysaccharide transport</keyword>
<name>A0A7T5UHU3_9BACT</name>
<dbReference type="Pfam" id="PF02563">
    <property type="entry name" value="Poly_export"/>
    <property type="match status" value="1"/>
</dbReference>
<evidence type="ECO:0000256" key="11">
    <source>
        <dbReference type="ARBA" id="ARBA00023136"/>
    </source>
</evidence>
<keyword evidence="14" id="KW-0449">Lipoprotein</keyword>
<feature type="domain" description="Soluble ligand binding" evidence="18">
    <location>
        <begin position="625"/>
        <end position="660"/>
    </location>
</feature>
<dbReference type="GO" id="GO:0015159">
    <property type="term" value="F:polysaccharide transmembrane transporter activity"/>
    <property type="evidence" value="ECO:0007669"/>
    <property type="project" value="InterPro"/>
</dbReference>
<feature type="signal peptide" evidence="15">
    <location>
        <begin position="1"/>
        <end position="22"/>
    </location>
</feature>
<dbReference type="InterPro" id="IPR019554">
    <property type="entry name" value="Soluble_ligand-bd"/>
</dbReference>
<keyword evidence="13" id="KW-0998">Cell outer membrane</keyword>
<feature type="domain" description="Capsule biosynthesis GfcC-like C-terminal" evidence="17">
    <location>
        <begin position="768"/>
        <end position="833"/>
    </location>
</feature>
<keyword evidence="7 15" id="KW-0732">Signal</keyword>
<comment type="similarity">
    <text evidence="2">Belongs to the BexD/CtrA/VexA family.</text>
</comment>
<dbReference type="GO" id="GO:0046930">
    <property type="term" value="C:pore complex"/>
    <property type="evidence" value="ECO:0007669"/>
    <property type="project" value="UniProtKB-KW"/>
</dbReference>
<dbReference type="Pfam" id="PF10531">
    <property type="entry name" value="SLBB"/>
    <property type="match status" value="2"/>
</dbReference>
<evidence type="ECO:0000256" key="15">
    <source>
        <dbReference type="SAM" id="SignalP"/>
    </source>
</evidence>
<keyword evidence="10" id="KW-0626">Porin</keyword>
<dbReference type="InterPro" id="IPR049712">
    <property type="entry name" value="Poly_export"/>
</dbReference>
<sequence>MVRSLLYTTTLAACLACTPVQAQSWTQNNPYAPWLWQASSSDKTASQGEGSHALIAAPHDAYDHDDDGIESMPAPDDSIKAPPVALLTPQHTQRILQQLEAQEQKRKASLLEQAYSLRIVDELTQFGYDMFGTEDDLKPDIAPDASAARAGLPGGMAQDDLVLGSGDRLMITLRGQSNQQNAYAIDNQGFLSLPDMTPIPAAGLTLGQVRTIIEAEVAMRHNQQVFVSLDAVRQIDVLVIGHVKKPGRRTLSVFHTVLDALMESGGIEKTGSLRQIKLVRDGRSTYIDLYALQMHGGTNIDMQLRDGDRLIVPPIGPTMAIAGNIKRPGIYEILPAVRGMHAKGDNSQKISLEEALDLAGGYISPGQNRLIRLSLTADGREQVHQLGDDPYLPALGDGSILMVSSTREARSGTVELTGHTRQPGIHDLAHNATLSALIPSESLFGPDIYPLIGVIERQDSQSISRTLIDFSPLLVAKGQYDAPLEDGDIVHLFSREQILALNAASSSDIVEMGSAEDDERIDGDIVNFLKGRAVYVRGAVRHPGPWPVTDGSTLKSLISSAGGLTVDANTDNIEITPLSSPGQIGPRPRFAVNFSHTDPSEISVGPGDTVRVNQKFNRITDNSVLISGEVNHPGRYDLSPGDTIYDLLQRAGGLNDQAYPEGAIFSRENERRAEEARFRAAAQDLERALAASMDKDTPPDATQIAMARDLAAQLRSVEAVGRITVEADPGILAIEPELNILLEKGDRIYIPKRPLTVRVNGEVLSPANLQFRKNKNPRDYIMEAGGFTYHADDDRAFVLYPDGSAQPLQVSNWNHKAAFIPPGSTIVVPRDPKPFDFIQSAKDISQILSNLAVTGIFLDDLSDDD</sequence>
<evidence type="ECO:0000256" key="5">
    <source>
        <dbReference type="ARBA" id="ARBA00022597"/>
    </source>
</evidence>
<accession>A0A7T5UHU3</accession>
<evidence type="ECO:0000256" key="13">
    <source>
        <dbReference type="ARBA" id="ARBA00023237"/>
    </source>
</evidence>
<keyword evidence="12" id="KW-0564">Palmitate</keyword>
<protein>
    <submittedName>
        <fullName evidence="20">SLBB domain-containing protein</fullName>
    </submittedName>
</protein>
<dbReference type="Pfam" id="PF22461">
    <property type="entry name" value="SLBB_2"/>
    <property type="match status" value="1"/>
</dbReference>
<evidence type="ECO:0000313" key="21">
    <source>
        <dbReference type="Proteomes" id="UP000595362"/>
    </source>
</evidence>
<dbReference type="Proteomes" id="UP000595362">
    <property type="component" value="Chromosome"/>
</dbReference>
<dbReference type="GO" id="GO:0009279">
    <property type="term" value="C:cell outer membrane"/>
    <property type="evidence" value="ECO:0007669"/>
    <property type="project" value="UniProtKB-SubCell"/>
</dbReference>
<keyword evidence="9" id="KW-0406">Ion transport</keyword>
<organism evidence="20 21">
    <name type="scientific">Micavibrio aeruginosavorus</name>
    <dbReference type="NCBI Taxonomy" id="349221"/>
    <lineage>
        <taxon>Bacteria</taxon>
        <taxon>Pseudomonadati</taxon>
        <taxon>Bdellovibrionota</taxon>
        <taxon>Bdellovibrionia</taxon>
        <taxon>Bdellovibrionales</taxon>
        <taxon>Pseudobdellovibrionaceae</taxon>
        <taxon>Micavibrio</taxon>
    </lineage>
</organism>
<dbReference type="GO" id="GO:0015288">
    <property type="term" value="F:porin activity"/>
    <property type="evidence" value="ECO:0007669"/>
    <property type="project" value="UniProtKB-KW"/>
</dbReference>